<dbReference type="InterPro" id="IPR036409">
    <property type="entry name" value="Aldolase_II/adducin_N_sf"/>
</dbReference>
<evidence type="ECO:0000256" key="1">
    <source>
        <dbReference type="ARBA" id="ARBA00022723"/>
    </source>
</evidence>
<evidence type="ECO:0000259" key="3">
    <source>
        <dbReference type="SMART" id="SM01007"/>
    </source>
</evidence>
<dbReference type="PANTHER" id="PTHR22789:SF0">
    <property type="entry name" value="3-OXO-TETRONATE 4-PHOSPHATE DECARBOXYLASE-RELATED"/>
    <property type="match status" value="1"/>
</dbReference>
<dbReference type="GO" id="GO:0019323">
    <property type="term" value="P:pentose catabolic process"/>
    <property type="evidence" value="ECO:0007669"/>
    <property type="project" value="TreeGrafter"/>
</dbReference>
<name>A0A1X9NL21_9GAMM</name>
<dbReference type="Pfam" id="PF00596">
    <property type="entry name" value="Aldolase_II"/>
    <property type="match status" value="1"/>
</dbReference>
<dbReference type="RefSeq" id="WP_085758793.1">
    <property type="nucleotide sequence ID" value="NZ_CP019343.1"/>
</dbReference>
<dbReference type="OrthoDB" id="5500703at2"/>
<dbReference type="InterPro" id="IPR001303">
    <property type="entry name" value="Aldolase_II/adducin_N"/>
</dbReference>
<evidence type="ECO:0000313" key="5">
    <source>
        <dbReference type="Proteomes" id="UP000193450"/>
    </source>
</evidence>
<reference evidence="4 5" key="1">
    <citation type="submission" date="2016-11" db="EMBL/GenBank/DDBJ databases">
        <title>Trade-off between light-utilization and light-protection in marine flavobacteria.</title>
        <authorList>
            <person name="Kumagai Y."/>
        </authorList>
    </citation>
    <scope>NUCLEOTIDE SEQUENCE [LARGE SCALE GENOMIC DNA]</scope>
    <source>
        <strain evidence="4 5">NBRC 107125</strain>
    </source>
</reference>
<dbReference type="STRING" id="716816.BST96_11225"/>
<proteinExistence type="predicted"/>
<keyword evidence="2" id="KW-0456">Lyase</keyword>
<dbReference type="SMART" id="SM01007">
    <property type="entry name" value="Aldolase_II"/>
    <property type="match status" value="1"/>
</dbReference>
<dbReference type="KEGG" id="osg:BST96_11225"/>
<dbReference type="PANTHER" id="PTHR22789">
    <property type="entry name" value="FUCULOSE PHOSPHATE ALDOLASE"/>
    <property type="match status" value="1"/>
</dbReference>
<dbReference type="GO" id="GO:0016832">
    <property type="term" value="F:aldehyde-lyase activity"/>
    <property type="evidence" value="ECO:0007669"/>
    <property type="project" value="TreeGrafter"/>
</dbReference>
<dbReference type="Gene3D" id="3.40.225.10">
    <property type="entry name" value="Class II aldolase/adducin N-terminal domain"/>
    <property type="match status" value="1"/>
</dbReference>
<gene>
    <name evidence="4" type="ORF">BST96_11225</name>
</gene>
<dbReference type="GO" id="GO:0005829">
    <property type="term" value="C:cytosol"/>
    <property type="evidence" value="ECO:0007669"/>
    <property type="project" value="TreeGrafter"/>
</dbReference>
<protein>
    <submittedName>
        <fullName evidence="4">Class II aldolase</fullName>
    </submittedName>
</protein>
<evidence type="ECO:0000313" key="4">
    <source>
        <dbReference type="EMBL" id="ARN74643.1"/>
    </source>
</evidence>
<feature type="domain" description="Class II aldolase/adducin N-terminal" evidence="3">
    <location>
        <begin position="8"/>
        <end position="185"/>
    </location>
</feature>
<keyword evidence="1" id="KW-0479">Metal-binding</keyword>
<dbReference type="Proteomes" id="UP000193450">
    <property type="component" value="Chromosome"/>
</dbReference>
<dbReference type="SUPFAM" id="SSF53639">
    <property type="entry name" value="AraD/HMP-PK domain-like"/>
    <property type="match status" value="1"/>
</dbReference>
<organism evidence="4 5">
    <name type="scientific">Oceanicoccus sagamiensis</name>
    <dbReference type="NCBI Taxonomy" id="716816"/>
    <lineage>
        <taxon>Bacteria</taxon>
        <taxon>Pseudomonadati</taxon>
        <taxon>Pseudomonadota</taxon>
        <taxon>Gammaproteobacteria</taxon>
        <taxon>Cellvibrionales</taxon>
        <taxon>Spongiibacteraceae</taxon>
        <taxon>Oceanicoccus</taxon>
    </lineage>
</organism>
<dbReference type="InterPro" id="IPR050197">
    <property type="entry name" value="Aldolase_class_II_sugar_metab"/>
</dbReference>
<dbReference type="GO" id="GO:0046872">
    <property type="term" value="F:metal ion binding"/>
    <property type="evidence" value="ECO:0007669"/>
    <property type="project" value="UniProtKB-KW"/>
</dbReference>
<sequence>MKDSELRQQLIDYAIQLNRSGLSAGKSGNISARCHEGLLITPTGMDYHELSPEDIVLLTLEGGQASTAQNKLPSSEWHFHCGIYQARPDIHAVVHAHPTHSTALACTGRAIPAFHYMVAVAGGKQIPIAPYALFGTEELSRHVVDTLQGYQACLLANHGMIALGGNLRAAFNLAVEVESLAQQYCQALALGKIQLLTDQQMDKVMEKFKAYGQRV</sequence>
<evidence type="ECO:0000256" key="2">
    <source>
        <dbReference type="ARBA" id="ARBA00023239"/>
    </source>
</evidence>
<keyword evidence="5" id="KW-1185">Reference proteome</keyword>
<dbReference type="AlphaFoldDB" id="A0A1X9NL21"/>
<dbReference type="EMBL" id="CP019343">
    <property type="protein sequence ID" value="ARN74643.1"/>
    <property type="molecule type" value="Genomic_DNA"/>
</dbReference>
<accession>A0A1X9NL21</accession>